<keyword evidence="11" id="KW-0539">Nucleus</keyword>
<dbReference type="Proteomes" id="UP001182556">
    <property type="component" value="Unassembled WGS sequence"/>
</dbReference>
<evidence type="ECO:0000256" key="5">
    <source>
        <dbReference type="ARBA" id="ARBA00022741"/>
    </source>
</evidence>
<dbReference type="AlphaFoldDB" id="A0AAD9L7E1"/>
<dbReference type="SUPFAM" id="SSF52540">
    <property type="entry name" value="P-loop containing nucleoside triphosphate hydrolases"/>
    <property type="match status" value="1"/>
</dbReference>
<comment type="caution">
    <text evidence="15">The sequence shown here is derived from an EMBL/GenBank/DDBJ whole genome shotgun (WGS) entry which is preliminary data.</text>
</comment>
<dbReference type="Pfam" id="PF02463">
    <property type="entry name" value="SMC_N"/>
    <property type="match status" value="1"/>
</dbReference>
<feature type="region of interest" description="Disordered" evidence="13">
    <location>
        <begin position="819"/>
        <end position="855"/>
    </location>
</feature>
<dbReference type="GO" id="GO:0000724">
    <property type="term" value="P:double-strand break repair via homologous recombination"/>
    <property type="evidence" value="ECO:0007669"/>
    <property type="project" value="TreeGrafter"/>
</dbReference>
<feature type="compositionally biased region" description="Basic and acidic residues" evidence="13">
    <location>
        <begin position="62"/>
        <end position="74"/>
    </location>
</feature>
<evidence type="ECO:0000313" key="16">
    <source>
        <dbReference type="Proteomes" id="UP001182556"/>
    </source>
</evidence>
<dbReference type="PANTHER" id="PTHR19306:SF6">
    <property type="entry name" value="STRUCTURAL MAINTENANCE OF CHROMOSOMES PROTEIN 6"/>
    <property type="match status" value="1"/>
</dbReference>
<evidence type="ECO:0000256" key="13">
    <source>
        <dbReference type="SAM" id="MobiDB-lite"/>
    </source>
</evidence>
<keyword evidence="4" id="KW-0158">Chromosome</keyword>
<evidence type="ECO:0000256" key="4">
    <source>
        <dbReference type="ARBA" id="ARBA00022454"/>
    </source>
</evidence>
<evidence type="ECO:0000256" key="11">
    <source>
        <dbReference type="ARBA" id="ARBA00023242"/>
    </source>
</evidence>
<feature type="coiled-coil region" evidence="12">
    <location>
        <begin position="455"/>
        <end position="553"/>
    </location>
</feature>
<comment type="similarity">
    <text evidence="3">Belongs to the SMC family. SMC6 subfamily.</text>
</comment>
<feature type="domain" description="RecF/RecN/SMC N-terminal" evidence="14">
    <location>
        <begin position="129"/>
        <end position="1150"/>
    </location>
</feature>
<dbReference type="GO" id="GO:0005634">
    <property type="term" value="C:nucleus"/>
    <property type="evidence" value="ECO:0007669"/>
    <property type="project" value="UniProtKB-SubCell"/>
</dbReference>
<keyword evidence="16" id="KW-1185">Reference proteome</keyword>
<protein>
    <submittedName>
        <fullName evidence="15">RecF/RecN/SMC</fullName>
    </submittedName>
</protein>
<feature type="compositionally biased region" description="Acidic residues" evidence="13">
    <location>
        <begin position="75"/>
        <end position="88"/>
    </location>
</feature>
<dbReference type="InterPro" id="IPR027417">
    <property type="entry name" value="P-loop_NTPase"/>
</dbReference>
<evidence type="ECO:0000256" key="6">
    <source>
        <dbReference type="ARBA" id="ARBA00022763"/>
    </source>
</evidence>
<dbReference type="Gene3D" id="3.40.50.300">
    <property type="entry name" value="P-loop containing nucleotide triphosphate hydrolases"/>
    <property type="match status" value="2"/>
</dbReference>
<evidence type="ECO:0000256" key="2">
    <source>
        <dbReference type="ARBA" id="ARBA00004286"/>
    </source>
</evidence>
<dbReference type="GO" id="GO:0003684">
    <property type="term" value="F:damaged DNA binding"/>
    <property type="evidence" value="ECO:0007669"/>
    <property type="project" value="TreeGrafter"/>
</dbReference>
<dbReference type="EMBL" id="JAODAN010000003">
    <property type="protein sequence ID" value="KAK1925793.1"/>
    <property type="molecule type" value="Genomic_DNA"/>
</dbReference>
<evidence type="ECO:0000256" key="10">
    <source>
        <dbReference type="ARBA" id="ARBA00023204"/>
    </source>
</evidence>
<reference evidence="15" key="1">
    <citation type="submission" date="2023-02" db="EMBL/GenBank/DDBJ databases">
        <title>Identification and recombinant expression of a fungal hydrolase from Papiliotrema laurentii that hydrolyzes apple cutin and clears colloidal polyester polyurethane.</title>
        <authorList>
            <consortium name="DOE Joint Genome Institute"/>
            <person name="Roman V.A."/>
            <person name="Bojanowski C."/>
            <person name="Crable B.R."/>
            <person name="Wagner D.N."/>
            <person name="Hung C.S."/>
            <person name="Nadeau L.J."/>
            <person name="Schratz L."/>
            <person name="Haridas S."/>
            <person name="Pangilinan J."/>
            <person name="Lipzen A."/>
            <person name="Na H."/>
            <person name="Yan M."/>
            <person name="Ng V."/>
            <person name="Grigoriev I.V."/>
            <person name="Spatafora J.W."/>
            <person name="Barlow D."/>
            <person name="Biffinger J."/>
            <person name="Kelley-Loughnane N."/>
            <person name="Varaljay V.A."/>
            <person name="Crookes-Goodson W.J."/>
        </authorList>
    </citation>
    <scope>NUCLEOTIDE SEQUENCE</scope>
    <source>
        <strain evidence="15">5307AH</strain>
    </source>
</reference>
<evidence type="ECO:0000256" key="9">
    <source>
        <dbReference type="ARBA" id="ARBA00023172"/>
    </source>
</evidence>
<keyword evidence="6" id="KW-0227">DNA damage</keyword>
<keyword evidence="10" id="KW-0234">DNA repair</keyword>
<dbReference type="PANTHER" id="PTHR19306">
    <property type="entry name" value="STRUCTURAL MAINTENANCE OF CHROMOSOMES 5,6 SMC5, SMC6"/>
    <property type="match status" value="1"/>
</dbReference>
<keyword evidence="7" id="KW-0067">ATP-binding</keyword>
<organism evidence="15 16">
    <name type="scientific">Papiliotrema laurentii</name>
    <name type="common">Cryptococcus laurentii</name>
    <dbReference type="NCBI Taxonomy" id="5418"/>
    <lineage>
        <taxon>Eukaryota</taxon>
        <taxon>Fungi</taxon>
        <taxon>Dikarya</taxon>
        <taxon>Basidiomycota</taxon>
        <taxon>Agaricomycotina</taxon>
        <taxon>Tremellomycetes</taxon>
        <taxon>Tremellales</taxon>
        <taxon>Rhynchogastremaceae</taxon>
        <taxon>Papiliotrema</taxon>
    </lineage>
</organism>
<evidence type="ECO:0000256" key="7">
    <source>
        <dbReference type="ARBA" id="ARBA00022840"/>
    </source>
</evidence>
<evidence type="ECO:0000256" key="1">
    <source>
        <dbReference type="ARBA" id="ARBA00004123"/>
    </source>
</evidence>
<evidence type="ECO:0000259" key="14">
    <source>
        <dbReference type="Pfam" id="PF02463"/>
    </source>
</evidence>
<keyword evidence="8 12" id="KW-0175">Coiled coil</keyword>
<evidence type="ECO:0000256" key="12">
    <source>
        <dbReference type="SAM" id="Coils"/>
    </source>
</evidence>
<dbReference type="GO" id="GO:0005524">
    <property type="term" value="F:ATP binding"/>
    <property type="evidence" value="ECO:0007669"/>
    <property type="project" value="UniProtKB-KW"/>
</dbReference>
<dbReference type="GO" id="GO:0030915">
    <property type="term" value="C:Smc5-Smc6 complex"/>
    <property type="evidence" value="ECO:0007669"/>
    <property type="project" value="TreeGrafter"/>
</dbReference>
<accession>A0AAD9L7E1</accession>
<gene>
    <name evidence="15" type="ORF">DB88DRAFT_462225</name>
</gene>
<evidence type="ECO:0000256" key="8">
    <source>
        <dbReference type="ARBA" id="ARBA00023054"/>
    </source>
</evidence>
<feature type="region of interest" description="Disordered" evidence="13">
    <location>
        <begin position="1"/>
        <end position="99"/>
    </location>
</feature>
<feature type="compositionally biased region" description="Basic and acidic residues" evidence="13">
    <location>
        <begin position="822"/>
        <end position="855"/>
    </location>
</feature>
<proteinExistence type="inferred from homology"/>
<keyword evidence="5" id="KW-0547">Nucleotide-binding</keyword>
<evidence type="ECO:0000256" key="3">
    <source>
        <dbReference type="ARBA" id="ARBA00006793"/>
    </source>
</evidence>
<dbReference type="GO" id="GO:0003697">
    <property type="term" value="F:single-stranded DNA binding"/>
    <property type="evidence" value="ECO:0007669"/>
    <property type="project" value="TreeGrafter"/>
</dbReference>
<evidence type="ECO:0000313" key="15">
    <source>
        <dbReference type="EMBL" id="KAK1925793.1"/>
    </source>
</evidence>
<sequence length="1181" mass="133693">MVTARSVYRRGRTEESEDEAESSRRASIKKVKLERRETRSSSPAGDAAIEDEENGRSQRPNITRDEIELQRRSVDDEEGDNYEGEDDGESRGVRSSFPDDIANVEAYERLASRDKRKKRYGKPSDAGAIKSISVIDFMNHRHTTVDFSPKMNFLVGHNGSGKSAILTAIAVVFGGKASSTGRGNGLKDLIRKGCDKATIILTMNNSGHEAFKPDLYDPEIVIERTLSINGSSNYKFRASRDGKTIANKRDELQQIVEHFNITIDSPLTILTQDAARTFLQNANDVSLYSFFLEGTGLKTLMTQYERLAINQQSLDNIVASSKEALAVKKAKVDDLARKIKQSAKIESLIAQSKRLRQELAWAYVIEKEQACTAAQEDFDVLQEKVNKVRAAIEEKMLAFKPIDESTKLLEREFTDFEKSRQLIQADKRKAELRLRTARASLQEQLDTHQDMVDSISKLDEKLAGIKRRIAELEAAQTETQDPRQASLRQDIEKHEVLLTKLTRELPNREATAKKKEEERDHIVQEIGDLEQQRDAQEAEASRAKNTIRNLETQVSNRLSAFGTNIEAVLQEIDAARWRHSKPLGPLGRYVHLNDFQYKDVVSSHLGLLLCGFAVRCKEDRVQMMSILHRCSKQKGYRPGTANANMPPVIQHTGDLFNFASGDMSNHGDTMLSKLRIDNEEVLRILVVQRNIERIFVAQDVQVANRMLDDFLNRGISPVVIHSADKYNVGGNHNSRGTSTIGDWQGNPLFLKDVQREIQHHQKILETATGLKAKFMSQLTELTTARNLAQADVAAAIRKVGEIRRAIPQTNLKIESLRGQLQESEKENDQDAFEEMRRSTENDRVRMEEERDAASRSLPEFRENVAKLEKEVRRYDQRLETFGDELEAKREKHAQMLSNREGAEREIAHYKKSEDRYAAQLANSATELTRVKDAVANWTEQAEKIAPRIETTDSPKRITEKRASIAETIEAAKKRGAVVNDDLHPAHAAAEKGYNEDRKKVEQLEIFCKLLARSIRERQLWWGDVRNHIAVRARVLFIVHCQKRGLEGRLEFVHEKEKLLIMISSGTQRRNENGESTQPGWKVPRNLSGGERSFSTVALLLAMWDVATSPVRCLDEWDVFLDSVNRGIAAKLLIEGALASDQKQFILITPQDMSGIKIGPEIKVNRLSDPERGQATLNFAPQ</sequence>
<comment type="subcellular location">
    <subcellularLocation>
        <location evidence="2">Chromosome</location>
    </subcellularLocation>
    <subcellularLocation>
        <location evidence="1">Nucleus</location>
    </subcellularLocation>
</comment>
<keyword evidence="9" id="KW-0233">DNA recombination</keyword>
<dbReference type="InterPro" id="IPR003395">
    <property type="entry name" value="RecF/RecN/SMC_N"/>
</dbReference>
<dbReference type="GO" id="GO:0035861">
    <property type="term" value="C:site of double-strand break"/>
    <property type="evidence" value="ECO:0007669"/>
    <property type="project" value="TreeGrafter"/>
</dbReference>
<name>A0AAD9L7E1_PAPLA</name>